<dbReference type="InterPro" id="IPR007502">
    <property type="entry name" value="Helicase-assoc_dom"/>
</dbReference>
<dbReference type="InterPro" id="IPR010225">
    <property type="entry name" value="HrpB"/>
</dbReference>
<comment type="caution">
    <text evidence="7">The sequence shown here is derived from an EMBL/GenBank/DDBJ whole genome shotgun (WGS) entry which is preliminary data.</text>
</comment>
<dbReference type="InterPro" id="IPR001650">
    <property type="entry name" value="Helicase_C-like"/>
</dbReference>
<keyword evidence="3 7" id="KW-0347">Helicase</keyword>
<dbReference type="Pfam" id="PF00271">
    <property type="entry name" value="Helicase_C"/>
    <property type="match status" value="1"/>
</dbReference>
<keyword evidence="4" id="KW-0067">ATP-binding</keyword>
<dbReference type="PIRSF" id="PIRSF005496">
    <property type="entry name" value="ATP_hel_hrpB"/>
    <property type="match status" value="1"/>
</dbReference>
<dbReference type="SMART" id="SM00847">
    <property type="entry name" value="HA2"/>
    <property type="match status" value="1"/>
</dbReference>
<dbReference type="InterPro" id="IPR014001">
    <property type="entry name" value="Helicase_ATP-bd"/>
</dbReference>
<dbReference type="GO" id="GO:0016787">
    <property type="term" value="F:hydrolase activity"/>
    <property type="evidence" value="ECO:0007669"/>
    <property type="project" value="UniProtKB-KW"/>
</dbReference>
<dbReference type="CDD" id="cd17990">
    <property type="entry name" value="DEXHc_HrpB"/>
    <property type="match status" value="1"/>
</dbReference>
<dbReference type="PROSITE" id="PS51194">
    <property type="entry name" value="HELICASE_CTER"/>
    <property type="match status" value="1"/>
</dbReference>
<reference evidence="8" key="1">
    <citation type="submission" date="2023-07" db="EMBL/GenBank/DDBJ databases">
        <title>Molecular identification of indigenous halophilic bacteria isolated from red sea cost, biodegradation of synthetic dyes and assessment of degraded metabolite toxicity.</title>
        <authorList>
            <person name="Chaieb K."/>
            <person name="Altayb H.N."/>
        </authorList>
    </citation>
    <scope>NUCLEOTIDE SEQUENCE [LARGE SCALE GENOMIC DNA]</scope>
    <source>
        <strain evidence="8">K20</strain>
    </source>
</reference>
<dbReference type="EMBL" id="JAIWIU010000011">
    <property type="protein sequence ID" value="MCA2014919.1"/>
    <property type="molecule type" value="Genomic_DNA"/>
</dbReference>
<dbReference type="RefSeq" id="WP_225249433.1">
    <property type="nucleotide sequence ID" value="NZ_JAIWIU010000011.1"/>
</dbReference>
<dbReference type="PANTHER" id="PTHR43519:SF1">
    <property type="entry name" value="ATP-DEPENDENT RNA HELICASE HRPB"/>
    <property type="match status" value="1"/>
</dbReference>
<evidence type="ECO:0000256" key="1">
    <source>
        <dbReference type="ARBA" id="ARBA00022741"/>
    </source>
</evidence>
<dbReference type="SMART" id="SM00490">
    <property type="entry name" value="HELICc"/>
    <property type="match status" value="1"/>
</dbReference>
<accession>A0ABS7YL26</accession>
<dbReference type="InterPro" id="IPR056329">
    <property type="entry name" value="CON_HrpB"/>
</dbReference>
<evidence type="ECO:0000256" key="2">
    <source>
        <dbReference type="ARBA" id="ARBA00022801"/>
    </source>
</evidence>
<dbReference type="NCBIfam" id="NF008662">
    <property type="entry name" value="PRK11664.1"/>
    <property type="match status" value="1"/>
</dbReference>
<proteinExistence type="predicted"/>
<dbReference type="Pfam" id="PF24473">
    <property type="entry name" value="CON_HrpB"/>
    <property type="match status" value="1"/>
</dbReference>
<protein>
    <submittedName>
        <fullName evidence="7">ATP-dependent helicase HrpB</fullName>
        <ecNumber evidence="7">3.6.4.13</ecNumber>
    </submittedName>
</protein>
<evidence type="ECO:0000313" key="7">
    <source>
        <dbReference type="EMBL" id="MCA2014919.1"/>
    </source>
</evidence>
<dbReference type="SMART" id="SM00487">
    <property type="entry name" value="DEXDc"/>
    <property type="match status" value="1"/>
</dbReference>
<dbReference type="GO" id="GO:0003724">
    <property type="term" value="F:RNA helicase activity"/>
    <property type="evidence" value="ECO:0007669"/>
    <property type="project" value="UniProtKB-EC"/>
</dbReference>
<dbReference type="Pfam" id="PF00270">
    <property type="entry name" value="DEAD"/>
    <property type="match status" value="1"/>
</dbReference>
<evidence type="ECO:0000256" key="4">
    <source>
        <dbReference type="ARBA" id="ARBA00022840"/>
    </source>
</evidence>
<organism evidence="7 8">
    <name type="scientific">Vibrio tritonius</name>
    <dbReference type="NCBI Taxonomy" id="1435069"/>
    <lineage>
        <taxon>Bacteria</taxon>
        <taxon>Pseudomonadati</taxon>
        <taxon>Pseudomonadota</taxon>
        <taxon>Gammaproteobacteria</taxon>
        <taxon>Vibrionales</taxon>
        <taxon>Vibrionaceae</taxon>
        <taxon>Vibrio</taxon>
    </lineage>
</organism>
<dbReference type="PANTHER" id="PTHR43519">
    <property type="entry name" value="ATP-DEPENDENT RNA HELICASE HRPB"/>
    <property type="match status" value="1"/>
</dbReference>
<evidence type="ECO:0000256" key="3">
    <source>
        <dbReference type="ARBA" id="ARBA00022806"/>
    </source>
</evidence>
<sequence>MSQLPIADVLPQLLEAVQHSSQTIVKAEPGAGKSTFFPLQLLLSGQCSGKIVMLEPRRIAARNIATYLAEQLGEKVGQRVGYRIRGETRVGPETQLEIVTEGIMTRMVQSDPELTGIDVVIFDEFHERSLHADTALAFCLEVQAALRDDLTLVVMSATLDQQALLGLLPDATYIHCSGRQFPVDIRHKGLNANERMTGVMAKQIESLLKEESGSILAFLPGAGAINQVMESLTHLPSDVMVCPLYGQLSFAQQQKALAPAPLGQRKVVLATNIAETSLTIEGIRIVVDSGLERVARFDPKTGITRLIEGRCAQSSATQRAGRAGRLEPGICVRLYSESQGLQQPKTPTPEIMQSDLTALALELAFWGAHDVSELAWLDLPPKAALAQARDLLQTLGLMKEDGQLTSMGRQAHQLGVDPRLAAMLLKVQAMPEFITVAIALAAIMEEPEKNVINLSHSVLRWQDSKHPKSSILLSRAKQIAALCHTSFDLRKVTAQHLGLVACLAFPDRVAMLRPNSHGEFVLSNGHGAMVDEFDGLASEAYLVVLDIQRHQQQSSRIFSALPVDIHQLEALFPELFVTRDYVDWDDKVGKLVAEKQTCLGKLTLQRQALPTPSKEKMTQALLNYVSRKGLNVLHWDESANEWLTRVRCAINWLPEEAWPAMDEASLLATLNEWLGPYLVGLTSAKQLSKVSVIDALAARLGWPLNQQIDEWLPKHHVMPTGTQKQIRYQLGMAPILSVRMQEVFGEKCSPIVAKGTQTVVMELLSPAQRPLQITQDLAGFWQGAYKEVQKEMKGRYPKHVWPDDPANHIATTKTKRQLNS</sequence>
<feature type="domain" description="Helicase C-terminal" evidence="6">
    <location>
        <begin position="203"/>
        <end position="367"/>
    </location>
</feature>
<evidence type="ECO:0000259" key="5">
    <source>
        <dbReference type="PROSITE" id="PS51192"/>
    </source>
</evidence>
<dbReference type="InterPro" id="IPR049614">
    <property type="entry name" value="HrpB_DEXH"/>
</dbReference>
<dbReference type="InterPro" id="IPR027417">
    <property type="entry name" value="P-loop_NTPase"/>
</dbReference>
<dbReference type="InterPro" id="IPR011545">
    <property type="entry name" value="DEAD/DEAH_box_helicase_dom"/>
</dbReference>
<evidence type="ECO:0000313" key="8">
    <source>
        <dbReference type="Proteomes" id="UP001199044"/>
    </source>
</evidence>
<keyword evidence="1" id="KW-0547">Nucleotide-binding</keyword>
<keyword evidence="2 7" id="KW-0378">Hydrolase</keyword>
<keyword evidence="8" id="KW-1185">Reference proteome</keyword>
<gene>
    <name evidence="7" type="primary">hrpB</name>
    <name evidence="7" type="ORF">LDJ79_02275</name>
</gene>
<dbReference type="Gene3D" id="3.40.50.300">
    <property type="entry name" value="P-loop containing nucleotide triphosphate hydrolases"/>
    <property type="match status" value="2"/>
</dbReference>
<dbReference type="CDD" id="cd18791">
    <property type="entry name" value="SF2_C_RHA"/>
    <property type="match status" value="1"/>
</dbReference>
<name>A0ABS7YL26_9VIBR</name>
<dbReference type="NCBIfam" id="TIGR01970">
    <property type="entry name" value="DEAH_box_HrpB"/>
    <property type="match status" value="1"/>
</dbReference>
<feature type="domain" description="Helicase ATP-binding" evidence="5">
    <location>
        <begin position="14"/>
        <end position="165"/>
    </location>
</feature>
<dbReference type="EC" id="3.6.4.13" evidence="7"/>
<dbReference type="Gene3D" id="1.20.120.1080">
    <property type="match status" value="1"/>
</dbReference>
<dbReference type="Pfam" id="PF08482">
    <property type="entry name" value="HrpB_C"/>
    <property type="match status" value="1"/>
</dbReference>
<dbReference type="SUPFAM" id="SSF52540">
    <property type="entry name" value="P-loop containing nucleoside triphosphate hydrolases"/>
    <property type="match status" value="1"/>
</dbReference>
<evidence type="ECO:0000259" key="6">
    <source>
        <dbReference type="PROSITE" id="PS51194"/>
    </source>
</evidence>
<dbReference type="PROSITE" id="PS51192">
    <property type="entry name" value="HELICASE_ATP_BIND_1"/>
    <property type="match status" value="1"/>
</dbReference>
<dbReference type="InterPro" id="IPR013689">
    <property type="entry name" value="RNA_helicase_ATP-dep_HrpB_C"/>
</dbReference>
<dbReference type="Proteomes" id="UP001199044">
    <property type="component" value="Unassembled WGS sequence"/>
</dbReference>